<protein>
    <submittedName>
        <fullName evidence="5">Endo-1,4-beta-xylanase A</fullName>
    </submittedName>
</protein>
<dbReference type="Proteomes" id="UP000032900">
    <property type="component" value="Unassembled WGS sequence"/>
</dbReference>
<comment type="similarity">
    <text evidence="3">Belongs to the glycosyl hydrolase 5 (cellulase A) family.</text>
</comment>
<dbReference type="InterPro" id="IPR001547">
    <property type="entry name" value="Glyco_hydro_5"/>
</dbReference>
<dbReference type="STRING" id="1236989.JCM15548_12018"/>
<proteinExistence type="inferred from homology"/>
<comment type="caution">
    <text evidence="5">The sequence shown here is derived from an EMBL/GenBank/DDBJ whole genome shotgun (WGS) entry which is preliminary data.</text>
</comment>
<keyword evidence="5" id="KW-0119">Carbohydrate metabolism</keyword>
<keyword evidence="2 3" id="KW-0326">Glycosidase</keyword>
<reference evidence="5 6" key="1">
    <citation type="journal article" date="2015" name="Microbes Environ.">
        <title>Distribution and evolution of nitrogen fixation genes in the phylum bacteroidetes.</title>
        <authorList>
            <person name="Inoue J."/>
            <person name="Oshima K."/>
            <person name="Suda W."/>
            <person name="Sakamoto M."/>
            <person name="Iino T."/>
            <person name="Noda S."/>
            <person name="Hongoh Y."/>
            <person name="Hattori M."/>
            <person name="Ohkuma M."/>
        </authorList>
    </citation>
    <scope>NUCLEOTIDE SEQUENCE [LARGE SCALE GENOMIC DNA]</scope>
    <source>
        <strain evidence="5">JCM 15548</strain>
    </source>
</reference>
<evidence type="ECO:0000256" key="3">
    <source>
        <dbReference type="RuleBase" id="RU361153"/>
    </source>
</evidence>
<name>A0A0E9LXB5_9BACT</name>
<evidence type="ECO:0000256" key="1">
    <source>
        <dbReference type="ARBA" id="ARBA00022801"/>
    </source>
</evidence>
<sequence length="273" mass="30835">MNYALDNDLFVKINVHWDGGWLDHPDYAHQEAINSKLAKLWEQIGAYFRDYDDRLLFAGTNEVHVSGNYGAPSSENLEVQNSFNQTFVSAIRATGGRNHYRHLVVQGFNTNITHTFNGFIMPDDVVENRLMAEVHYYDPYEFALKTETPFNTQWGESYADGDVTSWGQEAWVNEAFGMMKEQFVDQGVPVIIGEYGAIHRKGLIGEAYTAHKASREYYLEYVTRAMVQNGLIPVYWDNGHAGNDGFALFNRNDGSVVDPGALDAIIRGATLDE</sequence>
<evidence type="ECO:0000313" key="5">
    <source>
        <dbReference type="EMBL" id="GAO29791.1"/>
    </source>
</evidence>
<dbReference type="Gene3D" id="3.20.20.80">
    <property type="entry name" value="Glycosidases"/>
    <property type="match status" value="1"/>
</dbReference>
<dbReference type="SUPFAM" id="SSF51445">
    <property type="entry name" value="(Trans)glycosidases"/>
    <property type="match status" value="1"/>
</dbReference>
<evidence type="ECO:0000256" key="2">
    <source>
        <dbReference type="ARBA" id="ARBA00023295"/>
    </source>
</evidence>
<keyword evidence="1 3" id="KW-0378">Hydrolase</keyword>
<evidence type="ECO:0000313" key="6">
    <source>
        <dbReference type="Proteomes" id="UP000032900"/>
    </source>
</evidence>
<keyword evidence="5" id="KW-0624">Polysaccharide degradation</keyword>
<gene>
    <name evidence="5" type="ORF">JCM15548_12018</name>
</gene>
<evidence type="ECO:0000259" key="4">
    <source>
        <dbReference type="Pfam" id="PF00150"/>
    </source>
</evidence>
<accession>A0A0E9LXB5</accession>
<dbReference type="AlphaFoldDB" id="A0A0E9LXB5"/>
<dbReference type="GO" id="GO:0004553">
    <property type="term" value="F:hydrolase activity, hydrolyzing O-glycosyl compounds"/>
    <property type="evidence" value="ECO:0007669"/>
    <property type="project" value="InterPro"/>
</dbReference>
<dbReference type="GO" id="GO:0045493">
    <property type="term" value="P:xylan catabolic process"/>
    <property type="evidence" value="ECO:0007669"/>
    <property type="project" value="UniProtKB-KW"/>
</dbReference>
<organism evidence="5 6">
    <name type="scientific">Geofilum rubicundum JCM 15548</name>
    <dbReference type="NCBI Taxonomy" id="1236989"/>
    <lineage>
        <taxon>Bacteria</taxon>
        <taxon>Pseudomonadati</taxon>
        <taxon>Bacteroidota</taxon>
        <taxon>Bacteroidia</taxon>
        <taxon>Marinilabiliales</taxon>
        <taxon>Marinilabiliaceae</taxon>
        <taxon>Geofilum</taxon>
    </lineage>
</organism>
<dbReference type="InterPro" id="IPR017853">
    <property type="entry name" value="GH"/>
</dbReference>
<keyword evidence="6" id="KW-1185">Reference proteome</keyword>
<keyword evidence="5" id="KW-0858">Xylan degradation</keyword>
<dbReference type="Pfam" id="PF00150">
    <property type="entry name" value="Cellulase"/>
    <property type="match status" value="1"/>
</dbReference>
<dbReference type="EMBL" id="BAZW01000013">
    <property type="protein sequence ID" value="GAO29791.1"/>
    <property type="molecule type" value="Genomic_DNA"/>
</dbReference>
<feature type="domain" description="Glycoside hydrolase family 5" evidence="4">
    <location>
        <begin position="2"/>
        <end position="241"/>
    </location>
</feature>